<feature type="compositionally biased region" description="Basic residues" evidence="2">
    <location>
        <begin position="33"/>
        <end position="43"/>
    </location>
</feature>
<evidence type="ECO:0000313" key="3">
    <source>
        <dbReference type="EMBL" id="KOB67407.1"/>
    </source>
</evidence>
<dbReference type="EMBL" id="JTDY01005066">
    <property type="protein sequence ID" value="KOB67407.1"/>
    <property type="molecule type" value="Genomic_DNA"/>
</dbReference>
<dbReference type="GO" id="GO:0035148">
    <property type="term" value="P:tube formation"/>
    <property type="evidence" value="ECO:0007669"/>
    <property type="project" value="TreeGrafter"/>
</dbReference>
<dbReference type="GO" id="GO:0001764">
    <property type="term" value="P:neuron migration"/>
    <property type="evidence" value="ECO:0007669"/>
    <property type="project" value="TreeGrafter"/>
</dbReference>
<evidence type="ECO:0000313" key="4">
    <source>
        <dbReference type="Proteomes" id="UP000037510"/>
    </source>
</evidence>
<dbReference type="AlphaFoldDB" id="A0A0L7KVU7"/>
<feature type="compositionally biased region" description="Basic and acidic residues" evidence="2">
    <location>
        <begin position="639"/>
        <end position="664"/>
    </location>
</feature>
<protein>
    <submittedName>
        <fullName evidence="3">Mrp4 protein</fullName>
    </submittedName>
</protein>
<feature type="compositionally biased region" description="Polar residues" evidence="2">
    <location>
        <begin position="833"/>
        <end position="859"/>
    </location>
</feature>
<feature type="region of interest" description="Disordered" evidence="2">
    <location>
        <begin position="169"/>
        <end position="200"/>
    </location>
</feature>
<feature type="region of interest" description="Disordered" evidence="2">
    <location>
        <begin position="812"/>
        <end position="875"/>
    </location>
</feature>
<gene>
    <name evidence="3" type="ORF">OBRU01_19724</name>
</gene>
<feature type="compositionally biased region" description="Basic and acidic residues" evidence="2">
    <location>
        <begin position="184"/>
        <end position="200"/>
    </location>
</feature>
<dbReference type="InterPro" id="IPR031887">
    <property type="entry name" value="SDCCAG8"/>
</dbReference>
<name>A0A0L7KVU7_OPEBR</name>
<dbReference type="GO" id="GO:0005814">
    <property type="term" value="C:centriole"/>
    <property type="evidence" value="ECO:0007669"/>
    <property type="project" value="TreeGrafter"/>
</dbReference>
<evidence type="ECO:0000256" key="1">
    <source>
        <dbReference type="SAM" id="Coils"/>
    </source>
</evidence>
<evidence type="ECO:0000256" key="2">
    <source>
        <dbReference type="SAM" id="MobiDB-lite"/>
    </source>
</evidence>
<accession>A0A0L7KVU7</accession>
<dbReference type="GO" id="GO:0030010">
    <property type="term" value="P:establishment of cell polarity"/>
    <property type="evidence" value="ECO:0007669"/>
    <property type="project" value="TreeGrafter"/>
</dbReference>
<dbReference type="Proteomes" id="UP000037510">
    <property type="component" value="Unassembled WGS sequence"/>
</dbReference>
<feature type="region of interest" description="Disordered" evidence="2">
    <location>
        <begin position="406"/>
        <end position="440"/>
    </location>
</feature>
<proteinExistence type="predicted"/>
<keyword evidence="4" id="KW-1185">Reference proteome</keyword>
<organism evidence="3 4">
    <name type="scientific">Operophtera brumata</name>
    <name type="common">Winter moth</name>
    <name type="synonym">Phalaena brumata</name>
    <dbReference type="NCBI Taxonomy" id="104452"/>
    <lineage>
        <taxon>Eukaryota</taxon>
        <taxon>Metazoa</taxon>
        <taxon>Ecdysozoa</taxon>
        <taxon>Arthropoda</taxon>
        <taxon>Hexapoda</taxon>
        <taxon>Insecta</taxon>
        <taxon>Pterygota</taxon>
        <taxon>Neoptera</taxon>
        <taxon>Endopterygota</taxon>
        <taxon>Lepidoptera</taxon>
        <taxon>Glossata</taxon>
        <taxon>Ditrysia</taxon>
        <taxon>Geometroidea</taxon>
        <taxon>Geometridae</taxon>
        <taxon>Larentiinae</taxon>
        <taxon>Operophtera</taxon>
    </lineage>
</organism>
<sequence length="875" mass="98523">MGSTSYLAKPKSAGYRIRSGSSNAGSDKELNAKLKRNKIRRPTKMSDYGLKRAPDYTEMAYKEAVRSYGSPSIRNLDESEGDQKYSHSPVFADLKARPRLTTKYTTLYADSLNNYTPTAHVPTTAVPAPATSMCAGADSTNPDVNEHLHEAQKNKLINRMFHSYNAGSETDDLDDIGDSTGLDSDNKVRGTKENEHLHEAQKNKLINRMFHSYNAGSETDDLDDIGDSTGLDSDNKVRGAKENEHLHEAQKNKLINRMFHSYNAGSETDDLDDIGDSTGLDSDNKVRGAKENEHQKNKLINSMFQSYNAGSETDDLDDVGDSTGPDSDNKVRGTKENEHHLHEAQKNKLINRMFHSYNAGLETDNLDDIGDSTGLDSDNKNDHLYEAQKNKLINRMFHSYNAGSETDDLDDIGDSTGLDSDNKISPSKSRKSSSAKYRGSKLEGPNIVFESRIAEDKSALESQISKLKLSLEQRDDDGRYKRNDSDELAKERGKVRELAGEGARRAIHERSAAEQRYNEHFDELQRDLATQYDNVAKLQAHAEKASLEEELASARLAMERHQRQAKHDTNRLNSEMNMKTLTPMTPEKNKKEKEMSSMLESMENKHAKTVAELETMIHSQNSLMEKLTGECRSLTDKLDDANRRAQSRGRSDEPIRTQRDRSASRDQPIASRRSKRRSEKESDSSNNCPPITVGPLTTSQDLDVKGEKTYNLPLMIQQPFLREKKEPIKVDISVKLIPKTRKKERKRKEARVEEIVVDDYRGVINSISMEVLDGDINVLQETVNIFENDDQPTLDNPEKDVPKIMIQTDSMETEENEIPEQTKEADNDESQTHDNTLTEIESQSEVQNKMEQVDDSQSVVIGEQPIPENEGNEAT</sequence>
<dbReference type="GO" id="GO:0005813">
    <property type="term" value="C:centrosome"/>
    <property type="evidence" value="ECO:0007669"/>
    <property type="project" value="InterPro"/>
</dbReference>
<reference evidence="3 4" key="1">
    <citation type="journal article" date="2015" name="Genome Biol. Evol.">
        <title>The genome of winter moth (Operophtera brumata) provides a genomic perspective on sexual dimorphism and phenology.</title>
        <authorList>
            <person name="Derks M.F."/>
            <person name="Smit S."/>
            <person name="Salis L."/>
            <person name="Schijlen E."/>
            <person name="Bossers A."/>
            <person name="Mateman C."/>
            <person name="Pijl A.S."/>
            <person name="de Ridder D."/>
            <person name="Groenen M.A."/>
            <person name="Visser M.E."/>
            <person name="Megens H.J."/>
        </authorList>
    </citation>
    <scope>NUCLEOTIDE SEQUENCE [LARGE SCALE GENOMIC DNA]</scope>
    <source>
        <strain evidence="3">WM2013NL</strain>
        <tissue evidence="3">Head and thorax</tissue>
    </source>
</reference>
<dbReference type="PANTHER" id="PTHR34343:SF1">
    <property type="entry name" value="SEROLOGICALLY DEFINED COLON CANCER ANTIGEN 8"/>
    <property type="match status" value="1"/>
</dbReference>
<feature type="region of interest" description="Disordered" evidence="2">
    <location>
        <begin position="267"/>
        <end position="296"/>
    </location>
</feature>
<dbReference type="STRING" id="104452.A0A0L7KVU7"/>
<feature type="region of interest" description="Disordered" evidence="2">
    <location>
        <begin position="308"/>
        <end position="345"/>
    </location>
</feature>
<dbReference type="Pfam" id="PF15964">
    <property type="entry name" value="CCCAP"/>
    <property type="match status" value="1"/>
</dbReference>
<comment type="caution">
    <text evidence="3">The sequence shown here is derived from an EMBL/GenBank/DDBJ whole genome shotgun (WGS) entry which is preliminary data.</text>
</comment>
<dbReference type="GO" id="GO:0007098">
    <property type="term" value="P:centrosome cycle"/>
    <property type="evidence" value="ECO:0007669"/>
    <property type="project" value="InterPro"/>
</dbReference>
<feature type="region of interest" description="Disordered" evidence="2">
    <location>
        <begin position="639"/>
        <end position="702"/>
    </location>
</feature>
<feature type="compositionally biased region" description="Basic and acidic residues" evidence="2">
    <location>
        <begin position="327"/>
        <end position="345"/>
    </location>
</feature>
<feature type="compositionally biased region" description="Basic and acidic residues" evidence="2">
    <location>
        <begin position="282"/>
        <end position="296"/>
    </location>
</feature>
<feature type="coiled-coil region" evidence="1">
    <location>
        <begin position="537"/>
        <end position="564"/>
    </location>
</feature>
<feature type="region of interest" description="Disordered" evidence="2">
    <location>
        <begin position="1"/>
        <end position="51"/>
    </location>
</feature>
<dbReference type="PANTHER" id="PTHR34343">
    <property type="entry name" value="SEROLOGICALLY DEFINED COLON CANCER ANTIGEN 8"/>
    <property type="match status" value="1"/>
</dbReference>
<keyword evidence="1" id="KW-0175">Coiled coil</keyword>